<keyword evidence="7 8" id="KW-0472">Membrane</keyword>
<name>A0A8H7IEX5_9AGAM</name>
<reference evidence="9" key="1">
    <citation type="submission" date="2020-09" db="EMBL/GenBank/DDBJ databases">
        <title>Comparative genome analyses of four rice-infecting Rhizoctonia solani isolates reveal extensive enrichment of homogalacturonan modification genes.</title>
        <authorList>
            <person name="Lee D.-Y."/>
            <person name="Jeon J."/>
            <person name="Kim K.-T."/>
            <person name="Cheong K."/>
            <person name="Song H."/>
            <person name="Choi G."/>
            <person name="Ko J."/>
            <person name="Opiyo S.O."/>
            <person name="Zuo S."/>
            <person name="Madhav S."/>
            <person name="Lee Y.-H."/>
            <person name="Wang G.-L."/>
        </authorList>
    </citation>
    <scope>NUCLEOTIDE SEQUENCE</scope>
    <source>
        <strain evidence="9">AG1-IA B2</strain>
    </source>
</reference>
<evidence type="ECO:0000313" key="10">
    <source>
        <dbReference type="Proteomes" id="UP000614334"/>
    </source>
</evidence>
<keyword evidence="3" id="KW-1003">Cell membrane</keyword>
<dbReference type="PANTHER" id="PTHR33281:SF19">
    <property type="entry name" value="VOLTAGE-DEPENDENT ANION CHANNEL-FORMING PROTEIN YNEE"/>
    <property type="match status" value="1"/>
</dbReference>
<accession>A0A8H7IEX5</accession>
<evidence type="ECO:0000256" key="4">
    <source>
        <dbReference type="ARBA" id="ARBA00022692"/>
    </source>
</evidence>
<dbReference type="Pfam" id="PF25539">
    <property type="entry name" value="Bestrophin_2"/>
    <property type="match status" value="1"/>
</dbReference>
<evidence type="ECO:0000256" key="7">
    <source>
        <dbReference type="ARBA" id="ARBA00023136"/>
    </source>
</evidence>
<evidence type="ECO:0000256" key="3">
    <source>
        <dbReference type="ARBA" id="ARBA00022475"/>
    </source>
</evidence>
<keyword evidence="5 8" id="KW-1133">Transmembrane helix</keyword>
<dbReference type="InterPro" id="IPR044669">
    <property type="entry name" value="YneE/VCCN1/2-like"/>
</dbReference>
<comment type="subcellular location">
    <subcellularLocation>
        <location evidence="1">Cell membrane</location>
        <topology evidence="1">Multi-pass membrane protein</topology>
    </subcellularLocation>
</comment>
<dbReference type="GO" id="GO:0005886">
    <property type="term" value="C:plasma membrane"/>
    <property type="evidence" value="ECO:0007669"/>
    <property type="project" value="UniProtKB-SubCell"/>
</dbReference>
<feature type="transmembrane region" description="Helical" evidence="8">
    <location>
        <begin position="34"/>
        <end position="56"/>
    </location>
</feature>
<organism evidence="9 10">
    <name type="scientific">Rhizoctonia solani</name>
    <dbReference type="NCBI Taxonomy" id="456999"/>
    <lineage>
        <taxon>Eukaryota</taxon>
        <taxon>Fungi</taxon>
        <taxon>Dikarya</taxon>
        <taxon>Basidiomycota</taxon>
        <taxon>Agaricomycotina</taxon>
        <taxon>Agaricomycetes</taxon>
        <taxon>Cantharellales</taxon>
        <taxon>Ceratobasidiaceae</taxon>
        <taxon>Rhizoctonia</taxon>
    </lineage>
</organism>
<keyword evidence="4 8" id="KW-0812">Transmembrane</keyword>
<feature type="transmembrane region" description="Helical" evidence="8">
    <location>
        <begin position="62"/>
        <end position="83"/>
    </location>
</feature>
<sequence>MPLSPVPSSHPLRHSTPCQALQVTRQLYVLFEKIVYQIWPELTFFTAVAVMVYTVSEFTSTTLAFNNALLTVLGTVLGLVISFRTTSAYDRYWEGRKLWTTISLASRNLANLIWIHVPTDRSAKSKTPLPKDAHLKVIIEKPLSSWETGVYYEDVYPLIAFLPQYANSEHLPLWSDYTNSHGHHVPLKTEGDLEAGNGVGANGKKLYQKKKRSDGFNPEGALPTVSPDHIQLAPARLAPKLGFFDFVPVLLPLKALYKFFKRIASKLDDEEDASRSSWTGRRTGRPAVVESVVPLEIVLYLSSYFNFLLTEDCSNLLLPLRLTTTFISFKMHLFSFVVLLLPHSFRVSGSSAYGHLALLVLPSFPGLYPIGVDCHPRNHVRFLFIPWLPEIGAEIENPFMYDENDLDIDSYCLSIAREIAEITAHDPVPPAAYIFSPANQPFAPADRRTASDLTTDMEHEYYNEGTGMQNLHTTLVKGWRAVNEMTRDNKKRVAA</sequence>
<keyword evidence="2" id="KW-0813">Transport</keyword>
<comment type="caution">
    <text evidence="9">The sequence shown here is derived from an EMBL/GenBank/DDBJ whole genome shotgun (WGS) entry which is preliminary data.</text>
</comment>
<dbReference type="PANTHER" id="PTHR33281">
    <property type="entry name" value="UPF0187 PROTEIN YNEE"/>
    <property type="match status" value="1"/>
</dbReference>
<protein>
    <submittedName>
        <fullName evidence="9">Bestrophin, RFP-TM, chloride channel</fullName>
    </submittedName>
</protein>
<evidence type="ECO:0000256" key="6">
    <source>
        <dbReference type="ARBA" id="ARBA00023065"/>
    </source>
</evidence>
<proteinExistence type="predicted"/>
<gene>
    <name evidence="9" type="ORF">RHS01_03518</name>
</gene>
<dbReference type="EMBL" id="JACYCF010000004">
    <property type="protein sequence ID" value="KAF8757690.1"/>
    <property type="molecule type" value="Genomic_DNA"/>
</dbReference>
<evidence type="ECO:0000256" key="8">
    <source>
        <dbReference type="SAM" id="Phobius"/>
    </source>
</evidence>
<evidence type="ECO:0000313" key="9">
    <source>
        <dbReference type="EMBL" id="KAF8757690.1"/>
    </source>
</evidence>
<dbReference type="AlphaFoldDB" id="A0A8H7IEX5"/>
<dbReference type="Proteomes" id="UP000614334">
    <property type="component" value="Unassembled WGS sequence"/>
</dbReference>
<evidence type="ECO:0000256" key="2">
    <source>
        <dbReference type="ARBA" id="ARBA00022448"/>
    </source>
</evidence>
<keyword evidence="6" id="KW-0406">Ion transport</keyword>
<evidence type="ECO:0000256" key="5">
    <source>
        <dbReference type="ARBA" id="ARBA00022989"/>
    </source>
</evidence>
<dbReference type="GO" id="GO:0005254">
    <property type="term" value="F:chloride channel activity"/>
    <property type="evidence" value="ECO:0007669"/>
    <property type="project" value="InterPro"/>
</dbReference>
<evidence type="ECO:0000256" key="1">
    <source>
        <dbReference type="ARBA" id="ARBA00004651"/>
    </source>
</evidence>